<proteinExistence type="inferred from homology"/>
<organism evidence="10 11">
    <name type="scientific">Diutina rugosa</name>
    <name type="common">Yeast</name>
    <name type="synonym">Candida rugosa</name>
    <dbReference type="NCBI Taxonomy" id="5481"/>
    <lineage>
        <taxon>Eukaryota</taxon>
        <taxon>Fungi</taxon>
        <taxon>Dikarya</taxon>
        <taxon>Ascomycota</taxon>
        <taxon>Saccharomycotina</taxon>
        <taxon>Pichiomycetes</taxon>
        <taxon>Debaryomycetaceae</taxon>
        <taxon>Diutina</taxon>
    </lineage>
</organism>
<reference evidence="10 11" key="1">
    <citation type="submission" date="2019-07" db="EMBL/GenBank/DDBJ databases">
        <title>Genome assembly of two rare yeast pathogens: Diutina rugosa and Trichomonascus ciferrii.</title>
        <authorList>
            <person name="Mixao V."/>
            <person name="Saus E."/>
            <person name="Hansen A."/>
            <person name="Lass-Flor C."/>
            <person name="Gabaldon T."/>
        </authorList>
    </citation>
    <scope>NUCLEOTIDE SEQUENCE [LARGE SCALE GENOMIC DNA]</scope>
    <source>
        <strain evidence="10 11">CBS 613</strain>
    </source>
</reference>
<comment type="similarity">
    <text evidence="6 7">Belongs to the TRAFAC class myosin-kinesin ATPase superfamily. Kinesin family.</text>
</comment>
<evidence type="ECO:0000256" key="7">
    <source>
        <dbReference type="RuleBase" id="RU000394"/>
    </source>
</evidence>
<dbReference type="InterPro" id="IPR027640">
    <property type="entry name" value="Kinesin-like_fam"/>
</dbReference>
<dbReference type="InterPro" id="IPR036961">
    <property type="entry name" value="Kinesin_motor_dom_sf"/>
</dbReference>
<evidence type="ECO:0000256" key="2">
    <source>
        <dbReference type="ARBA" id="ARBA00022741"/>
    </source>
</evidence>
<dbReference type="CDD" id="cd01370">
    <property type="entry name" value="KISc_KIP3_like"/>
    <property type="match status" value="1"/>
</dbReference>
<dbReference type="VEuPathDB" id="FungiDB:DIURU_001504"/>
<dbReference type="SUPFAM" id="SSF52540">
    <property type="entry name" value="P-loop containing nucleoside triphosphate hydrolases"/>
    <property type="match status" value="1"/>
</dbReference>
<dbReference type="OrthoDB" id="3176171at2759"/>
<dbReference type="OMA" id="MQRNAFP"/>
<protein>
    <recommendedName>
        <fullName evidence="7">Kinesin-like protein</fullName>
    </recommendedName>
</protein>
<accession>A0A642UU53</accession>
<keyword evidence="2 6" id="KW-0547">Nucleotide-binding</keyword>
<dbReference type="GO" id="GO:0007018">
    <property type="term" value="P:microtubule-based movement"/>
    <property type="evidence" value="ECO:0007669"/>
    <property type="project" value="InterPro"/>
</dbReference>
<feature type="domain" description="Kinesin motor" evidence="9">
    <location>
        <begin position="10"/>
        <end position="389"/>
    </location>
</feature>
<evidence type="ECO:0000256" key="5">
    <source>
        <dbReference type="ARBA" id="ARBA00023175"/>
    </source>
</evidence>
<name>A0A642UU53_DIURU</name>
<dbReference type="GO" id="GO:0003777">
    <property type="term" value="F:microtubule motor activity"/>
    <property type="evidence" value="ECO:0007669"/>
    <property type="project" value="InterPro"/>
</dbReference>
<dbReference type="Proteomes" id="UP000449547">
    <property type="component" value="Unassembled WGS sequence"/>
</dbReference>
<dbReference type="PANTHER" id="PTHR47968:SF13">
    <property type="entry name" value="KINESIN-LIKE PROTEIN KIF19 ISOFORM X1"/>
    <property type="match status" value="1"/>
</dbReference>
<dbReference type="SMART" id="SM00129">
    <property type="entry name" value="KISc"/>
    <property type="match status" value="1"/>
</dbReference>
<keyword evidence="4" id="KW-0175">Coiled coil</keyword>
<keyword evidence="11" id="KW-1185">Reference proteome</keyword>
<dbReference type="InterPro" id="IPR019821">
    <property type="entry name" value="Kinesin_motor_CS"/>
</dbReference>
<comment type="caution">
    <text evidence="10">The sequence shown here is derived from an EMBL/GenBank/DDBJ whole genome shotgun (WGS) entry which is preliminary data.</text>
</comment>
<evidence type="ECO:0000256" key="1">
    <source>
        <dbReference type="ARBA" id="ARBA00022701"/>
    </source>
</evidence>
<evidence type="ECO:0000256" key="3">
    <source>
        <dbReference type="ARBA" id="ARBA00022840"/>
    </source>
</evidence>
<dbReference type="GO" id="GO:0008017">
    <property type="term" value="F:microtubule binding"/>
    <property type="evidence" value="ECO:0007669"/>
    <property type="project" value="InterPro"/>
</dbReference>
<feature type="binding site" evidence="6">
    <location>
        <begin position="145"/>
        <end position="152"/>
    </location>
    <ligand>
        <name>ATP</name>
        <dbReference type="ChEBI" id="CHEBI:30616"/>
    </ligand>
</feature>
<keyword evidence="1 7" id="KW-0493">Microtubule</keyword>
<dbReference type="Gene3D" id="3.40.850.10">
    <property type="entry name" value="Kinesin motor domain"/>
    <property type="match status" value="1"/>
</dbReference>
<dbReference type="InterPro" id="IPR027417">
    <property type="entry name" value="P-loop_NTPase"/>
</dbReference>
<dbReference type="PANTHER" id="PTHR47968">
    <property type="entry name" value="CENTROMERE PROTEIN E"/>
    <property type="match status" value="1"/>
</dbReference>
<evidence type="ECO:0000256" key="6">
    <source>
        <dbReference type="PROSITE-ProRule" id="PRU00283"/>
    </source>
</evidence>
<dbReference type="GO" id="GO:0005524">
    <property type="term" value="F:ATP binding"/>
    <property type="evidence" value="ECO:0007669"/>
    <property type="project" value="UniProtKB-UniRule"/>
</dbReference>
<dbReference type="RefSeq" id="XP_034013732.1">
    <property type="nucleotide sequence ID" value="XM_034154055.1"/>
</dbReference>
<keyword evidence="3 6" id="KW-0067">ATP-binding</keyword>
<keyword evidence="5 6" id="KW-0505">Motor protein</keyword>
<evidence type="ECO:0000256" key="8">
    <source>
        <dbReference type="SAM" id="MobiDB-lite"/>
    </source>
</evidence>
<evidence type="ECO:0000313" key="11">
    <source>
        <dbReference type="Proteomes" id="UP000449547"/>
    </source>
</evidence>
<sequence length="753" mass="83929">MAMETTKSSSITVAVRVRPFTAQESAMLIEPDDDMALFSSGSFSQKPVNQATTSTSRRSGQIRQILDVVDDKMLIFDPPDTNPLNVIQKQAFGVQGSNSRIREHRFVFDRLFDQNTTQEEVYRGTTQPLLDSILDGYNATVFAYGATGCGKTHTISGSPQDPGVIFLTMQELYQRIESLKDTKVFEVTLSFLEIYNETICDLLNPTTSPKKLVLREDATNKISVTNLSAHVPQNVDDVMKLIMVGNGNRTTSPTDANATSSRSHAVLQINVVQRDRTADVSQEHTFATLSIIDLAGSERAAATKNRGARLTEGANINRSLLALGNCINALCDPRRRYHVPYRDSKLTRLLKFSLGGNCKTVMIVCVSPSSQHYDETLNTLKYADRAKEIKTKLHRNRHNLDRHVGSYLKMITEQKAEIDELRAREHEVVMAAVAKSSQQQAQALSAVTEAIESLGRSVDGLVADKWKKYYLLAKRKLIILQKVNVDSLIVAILNHADADVFAPRVLPLCEKILQKMEAQITDLEHQYSARTEIDHLLENQVRHILSRLEEHEGWNAGARQVFDKLVAQLKDAVERDILINSSILFDHLVYQLYDYNYLPNQLVEAIITNRDGDVSGLVAALESFDNGDYDTAIERYTAEYMQQRLDIGGDDDDDNNDEVLRPPKRVVRVEMEGSPKRTKFAGQPSSATHGLTGPPESESDTSFDDSMTSHDDVTLGFPPSLDSPPSAKTEAPKRLAVDKSALLDKRASLKLAY</sequence>
<dbReference type="InterPro" id="IPR001752">
    <property type="entry name" value="Kinesin_motor_dom"/>
</dbReference>
<dbReference type="AlphaFoldDB" id="A0A642UU53"/>
<dbReference type="Pfam" id="PF00225">
    <property type="entry name" value="Kinesin"/>
    <property type="match status" value="1"/>
</dbReference>
<dbReference type="GeneID" id="54780157"/>
<gene>
    <name evidence="10" type="ORF">DIURU_001504</name>
</gene>
<evidence type="ECO:0000259" key="9">
    <source>
        <dbReference type="PROSITE" id="PS50067"/>
    </source>
</evidence>
<dbReference type="GO" id="GO:0005874">
    <property type="term" value="C:microtubule"/>
    <property type="evidence" value="ECO:0007669"/>
    <property type="project" value="UniProtKB-KW"/>
</dbReference>
<dbReference type="PROSITE" id="PS00411">
    <property type="entry name" value="KINESIN_MOTOR_1"/>
    <property type="match status" value="1"/>
</dbReference>
<dbReference type="EMBL" id="SWFT01000048">
    <property type="protein sequence ID" value="KAA8905431.1"/>
    <property type="molecule type" value="Genomic_DNA"/>
</dbReference>
<dbReference type="FunFam" id="3.40.850.10:FF:000053">
    <property type="entry name" value="Kinesin family"/>
    <property type="match status" value="1"/>
</dbReference>
<evidence type="ECO:0000313" key="10">
    <source>
        <dbReference type="EMBL" id="KAA8905431.1"/>
    </source>
</evidence>
<evidence type="ECO:0000256" key="4">
    <source>
        <dbReference type="ARBA" id="ARBA00023054"/>
    </source>
</evidence>
<dbReference type="PRINTS" id="PR00380">
    <property type="entry name" value="KINESINHEAVY"/>
</dbReference>
<feature type="region of interest" description="Disordered" evidence="8">
    <location>
        <begin position="671"/>
        <end position="733"/>
    </location>
</feature>
<dbReference type="PROSITE" id="PS50067">
    <property type="entry name" value="KINESIN_MOTOR_2"/>
    <property type="match status" value="1"/>
</dbReference>